<dbReference type="OrthoDB" id="5876727at2759"/>
<proteinExistence type="predicted"/>
<evidence type="ECO:0000313" key="4">
    <source>
        <dbReference type="Proteomes" id="UP000053766"/>
    </source>
</evidence>
<feature type="compositionally biased region" description="Acidic residues" evidence="2">
    <location>
        <begin position="261"/>
        <end position="270"/>
    </location>
</feature>
<gene>
    <name evidence="3" type="ORF">DICVIV_10491</name>
</gene>
<feature type="region of interest" description="Disordered" evidence="2">
    <location>
        <begin position="246"/>
        <end position="270"/>
    </location>
</feature>
<reference evidence="4" key="2">
    <citation type="journal article" date="2016" name="Sci. Rep.">
        <title>Dictyocaulus viviparus genome, variome and transcriptome elucidate lungworm biology and support future intervention.</title>
        <authorList>
            <person name="McNulty S.N."/>
            <person name="Strube C."/>
            <person name="Rosa B.A."/>
            <person name="Martin J.C."/>
            <person name="Tyagi R."/>
            <person name="Choi Y.J."/>
            <person name="Wang Q."/>
            <person name="Hallsworth Pepin K."/>
            <person name="Zhang X."/>
            <person name="Ozersky P."/>
            <person name="Wilson R.K."/>
            <person name="Sternberg P.W."/>
            <person name="Gasser R.B."/>
            <person name="Mitreva M."/>
        </authorList>
    </citation>
    <scope>NUCLEOTIDE SEQUENCE [LARGE SCALE GENOMIC DNA]</scope>
    <source>
        <strain evidence="4">HannoverDv2000</strain>
    </source>
</reference>
<keyword evidence="4" id="KW-1185">Reference proteome</keyword>
<evidence type="ECO:0000256" key="2">
    <source>
        <dbReference type="SAM" id="MobiDB-lite"/>
    </source>
</evidence>
<accession>A0A0D8XFN4</accession>
<dbReference type="STRING" id="29172.A0A0D8XFN4"/>
<feature type="region of interest" description="Disordered" evidence="2">
    <location>
        <begin position="73"/>
        <end position="107"/>
    </location>
</feature>
<keyword evidence="1" id="KW-0175">Coiled coil</keyword>
<reference evidence="3 4" key="1">
    <citation type="submission" date="2013-11" db="EMBL/GenBank/DDBJ databases">
        <title>Draft genome of the bovine lungworm Dictyocaulus viviparus.</title>
        <authorList>
            <person name="Mitreva M."/>
        </authorList>
    </citation>
    <scope>NUCLEOTIDE SEQUENCE [LARGE SCALE GENOMIC DNA]</scope>
    <source>
        <strain evidence="3 4">HannoverDv2000</strain>
    </source>
</reference>
<dbReference type="Proteomes" id="UP000053766">
    <property type="component" value="Unassembled WGS sequence"/>
</dbReference>
<organism evidence="3 4">
    <name type="scientific">Dictyocaulus viviparus</name>
    <name type="common">Bovine lungworm</name>
    <dbReference type="NCBI Taxonomy" id="29172"/>
    <lineage>
        <taxon>Eukaryota</taxon>
        <taxon>Metazoa</taxon>
        <taxon>Ecdysozoa</taxon>
        <taxon>Nematoda</taxon>
        <taxon>Chromadorea</taxon>
        <taxon>Rhabditida</taxon>
        <taxon>Rhabditina</taxon>
        <taxon>Rhabditomorpha</taxon>
        <taxon>Strongyloidea</taxon>
        <taxon>Metastrongylidae</taxon>
        <taxon>Dictyocaulus</taxon>
    </lineage>
</organism>
<dbReference type="AlphaFoldDB" id="A0A0D8XFN4"/>
<protein>
    <submittedName>
        <fullName evidence="3">Uncharacterized protein</fullName>
    </submittedName>
</protein>
<evidence type="ECO:0000256" key="1">
    <source>
        <dbReference type="SAM" id="Coils"/>
    </source>
</evidence>
<evidence type="ECO:0000313" key="3">
    <source>
        <dbReference type="EMBL" id="KJH43485.1"/>
    </source>
</evidence>
<feature type="compositionally biased region" description="Basic and acidic residues" evidence="2">
    <location>
        <begin position="83"/>
        <end position="98"/>
    </location>
</feature>
<feature type="coiled-coil region" evidence="1">
    <location>
        <begin position="219"/>
        <end position="246"/>
    </location>
</feature>
<feature type="region of interest" description="Disordered" evidence="2">
    <location>
        <begin position="152"/>
        <end position="173"/>
    </location>
</feature>
<name>A0A0D8XFN4_DICVI</name>
<dbReference type="EMBL" id="KN716554">
    <property type="protein sequence ID" value="KJH43485.1"/>
    <property type="molecule type" value="Genomic_DNA"/>
</dbReference>
<sequence length="270" mass="30084">MTIHNNYINHCSNKCSSVNNLAQCTTVPSPVKQSEPDRLANESQSCDLNTSDTIVCNAIVVDDTASDMLQSKKIDTKSSPSLDNRHDSNHITPTHHEQYALTSTSSSPEPVAYEILAESTNNDAQKADSQSESSDSVIVNVFYYQEPSSVIERESTAPCVSPEPSQTSANEDKEHYRPQHSFPFIDADSISSLVGHDDLRRLRSVKRPDMSSVKEKLHKENIEKSLNEANEKVELESEKIKRIELGNDVNGNHAQEAVAEQPEEEREVKF</sequence>